<proteinExistence type="predicted"/>
<accession>A0AA40FVR2</accession>
<evidence type="ECO:0000256" key="1">
    <source>
        <dbReference type="SAM" id="MobiDB-lite"/>
    </source>
</evidence>
<feature type="region of interest" description="Disordered" evidence="1">
    <location>
        <begin position="69"/>
        <end position="129"/>
    </location>
</feature>
<comment type="caution">
    <text evidence="2">The sequence shown here is derived from an EMBL/GenBank/DDBJ whole genome shotgun (WGS) entry which is preliminary data.</text>
</comment>
<protein>
    <submittedName>
        <fullName evidence="2">Uncharacterized protein</fullName>
    </submittedName>
</protein>
<dbReference type="EMBL" id="JAHYIQ010000015">
    <property type="protein sequence ID" value="KAK1125892.1"/>
    <property type="molecule type" value="Genomic_DNA"/>
</dbReference>
<reference evidence="2" key="1">
    <citation type="submission" date="2021-10" db="EMBL/GenBank/DDBJ databases">
        <title>Melipona bicolor Genome sequencing and assembly.</title>
        <authorList>
            <person name="Araujo N.S."/>
            <person name="Arias M.C."/>
        </authorList>
    </citation>
    <scope>NUCLEOTIDE SEQUENCE</scope>
    <source>
        <strain evidence="2">USP_2M_L1-L4_2017</strain>
        <tissue evidence="2">Whole body</tissue>
    </source>
</reference>
<feature type="compositionally biased region" description="Basic residues" evidence="1">
    <location>
        <begin position="106"/>
        <end position="116"/>
    </location>
</feature>
<evidence type="ECO:0000313" key="3">
    <source>
        <dbReference type="Proteomes" id="UP001177670"/>
    </source>
</evidence>
<gene>
    <name evidence="2" type="ORF">K0M31_005428</name>
</gene>
<evidence type="ECO:0000313" key="2">
    <source>
        <dbReference type="EMBL" id="KAK1125892.1"/>
    </source>
</evidence>
<dbReference type="AlphaFoldDB" id="A0AA40FVR2"/>
<organism evidence="2 3">
    <name type="scientific">Melipona bicolor</name>
    <dbReference type="NCBI Taxonomy" id="60889"/>
    <lineage>
        <taxon>Eukaryota</taxon>
        <taxon>Metazoa</taxon>
        <taxon>Ecdysozoa</taxon>
        <taxon>Arthropoda</taxon>
        <taxon>Hexapoda</taxon>
        <taxon>Insecta</taxon>
        <taxon>Pterygota</taxon>
        <taxon>Neoptera</taxon>
        <taxon>Endopterygota</taxon>
        <taxon>Hymenoptera</taxon>
        <taxon>Apocrita</taxon>
        <taxon>Aculeata</taxon>
        <taxon>Apoidea</taxon>
        <taxon>Anthophila</taxon>
        <taxon>Apidae</taxon>
        <taxon>Melipona</taxon>
    </lineage>
</organism>
<feature type="compositionally biased region" description="Basic and acidic residues" evidence="1">
    <location>
        <begin position="84"/>
        <end position="96"/>
    </location>
</feature>
<keyword evidence="3" id="KW-1185">Reference proteome</keyword>
<sequence length="129" mass="14362">MESGRKLKEMELKSNNVDIKFLTRIRFRNPSRELLDSISIKVEDSKAIREALDPISGKQAFHSPVATWLSGGRSESATLPDPSRVGENELKKRGADASEELSLGRGGKKRGRRGKERSKGETSRAANRR</sequence>
<dbReference type="Proteomes" id="UP001177670">
    <property type="component" value="Unassembled WGS sequence"/>
</dbReference>
<name>A0AA40FVR2_9HYME</name>